<name>A0AAW0AZ84_9AGAR</name>
<organism evidence="2 3">
    <name type="scientific">Favolaschia claudopus</name>
    <dbReference type="NCBI Taxonomy" id="2862362"/>
    <lineage>
        <taxon>Eukaryota</taxon>
        <taxon>Fungi</taxon>
        <taxon>Dikarya</taxon>
        <taxon>Basidiomycota</taxon>
        <taxon>Agaricomycotina</taxon>
        <taxon>Agaricomycetes</taxon>
        <taxon>Agaricomycetidae</taxon>
        <taxon>Agaricales</taxon>
        <taxon>Marasmiineae</taxon>
        <taxon>Mycenaceae</taxon>
        <taxon>Favolaschia</taxon>
    </lineage>
</organism>
<keyword evidence="1" id="KW-0812">Transmembrane</keyword>
<reference evidence="2 3" key="1">
    <citation type="journal article" date="2024" name="J Genomics">
        <title>Draft genome sequencing and assembly of Favolaschia claudopus CIRM-BRFM 2984 isolated from oak limbs.</title>
        <authorList>
            <person name="Navarro D."/>
            <person name="Drula E."/>
            <person name="Chaduli D."/>
            <person name="Cazenave R."/>
            <person name="Ahrendt S."/>
            <person name="Wang J."/>
            <person name="Lipzen A."/>
            <person name="Daum C."/>
            <person name="Barry K."/>
            <person name="Grigoriev I.V."/>
            <person name="Favel A."/>
            <person name="Rosso M.N."/>
            <person name="Martin F."/>
        </authorList>
    </citation>
    <scope>NUCLEOTIDE SEQUENCE [LARGE SCALE GENOMIC DNA]</scope>
    <source>
        <strain evidence="2 3">CIRM-BRFM 2984</strain>
    </source>
</reference>
<protein>
    <submittedName>
        <fullName evidence="2">Uncharacterized protein</fullName>
    </submittedName>
</protein>
<dbReference type="Proteomes" id="UP001362999">
    <property type="component" value="Unassembled WGS sequence"/>
</dbReference>
<evidence type="ECO:0000313" key="2">
    <source>
        <dbReference type="EMBL" id="KAK7018199.1"/>
    </source>
</evidence>
<sequence>MHRTSYSCYSIPHLSRYSFCQHLLNTGTHYMTLSSLPSGLCFTGRIFHFIQFFICTSIFIHLPLVALIDGALLLFILICAVLQWCILILLACLSQTVHYSSSFMRTRTHHHRGRAPSSSRARPGRCTAHHLCGRALIIIADARPHPRVPVLDGALPIIYADAHSSSSRTRALIIYLLLPVQDGAQFIIRADAHSSSSRTRALIIYLLLLISESAHLYPLSSICRCLPKTTRSSILDPLSAAVDPSRQRAPFYHLSIFIYVLPRPHPLHFQALSLDSAHLIRPLSCAQELQQYAVPNMAHSWSRLSLIRRPGATEKRQCSPRHFQLTLTVFPTSKYSGTNSVEGSAKPINFGRGASLLM</sequence>
<feature type="transmembrane region" description="Helical" evidence="1">
    <location>
        <begin position="72"/>
        <end position="97"/>
    </location>
</feature>
<evidence type="ECO:0000313" key="3">
    <source>
        <dbReference type="Proteomes" id="UP001362999"/>
    </source>
</evidence>
<accession>A0AAW0AZ84</accession>
<gene>
    <name evidence="2" type="ORF">R3P38DRAFT_3274329</name>
</gene>
<dbReference type="EMBL" id="JAWWNJ010000046">
    <property type="protein sequence ID" value="KAK7018199.1"/>
    <property type="molecule type" value="Genomic_DNA"/>
</dbReference>
<feature type="transmembrane region" description="Helical" evidence="1">
    <location>
        <begin position="46"/>
        <end position="66"/>
    </location>
</feature>
<keyword evidence="3" id="KW-1185">Reference proteome</keyword>
<dbReference type="AlphaFoldDB" id="A0AAW0AZ84"/>
<keyword evidence="1" id="KW-0472">Membrane</keyword>
<comment type="caution">
    <text evidence="2">The sequence shown here is derived from an EMBL/GenBank/DDBJ whole genome shotgun (WGS) entry which is preliminary data.</text>
</comment>
<keyword evidence="1" id="KW-1133">Transmembrane helix</keyword>
<evidence type="ECO:0000256" key="1">
    <source>
        <dbReference type="SAM" id="Phobius"/>
    </source>
</evidence>
<proteinExistence type="predicted"/>